<reference evidence="3" key="2">
    <citation type="submission" date="2009-11" db="EMBL/GenBank/DDBJ databases">
        <title>The Genome Sequence of Allomyces macrogynus strain ATCC 38327.</title>
        <authorList>
            <consortium name="The Broad Institute Genome Sequencing Platform"/>
            <person name="Russ C."/>
            <person name="Cuomo C."/>
            <person name="Shea T."/>
            <person name="Young S.K."/>
            <person name="Zeng Q."/>
            <person name="Koehrsen M."/>
            <person name="Haas B."/>
            <person name="Borodovsky M."/>
            <person name="Guigo R."/>
            <person name="Alvarado L."/>
            <person name="Berlin A."/>
            <person name="Borenstein D."/>
            <person name="Chen Z."/>
            <person name="Engels R."/>
            <person name="Freedman E."/>
            <person name="Gellesch M."/>
            <person name="Goldberg J."/>
            <person name="Griggs A."/>
            <person name="Gujja S."/>
            <person name="Heiman D."/>
            <person name="Hepburn T."/>
            <person name="Howarth C."/>
            <person name="Jen D."/>
            <person name="Larson L."/>
            <person name="Lewis B."/>
            <person name="Mehta T."/>
            <person name="Park D."/>
            <person name="Pearson M."/>
            <person name="Roberts A."/>
            <person name="Saif S."/>
            <person name="Shenoy N."/>
            <person name="Sisk P."/>
            <person name="Stolte C."/>
            <person name="Sykes S."/>
            <person name="Walk T."/>
            <person name="White J."/>
            <person name="Yandava C."/>
            <person name="Burger G."/>
            <person name="Gray M.W."/>
            <person name="Holland P.W.H."/>
            <person name="King N."/>
            <person name="Lang F.B.F."/>
            <person name="Roger A.J."/>
            <person name="Ruiz-Trillo I."/>
            <person name="Lander E."/>
            <person name="Nusbaum C."/>
        </authorList>
    </citation>
    <scope>NUCLEOTIDE SEQUENCE [LARGE SCALE GENOMIC DNA]</scope>
    <source>
        <strain evidence="3">ATCC 38327</strain>
    </source>
</reference>
<sequence>MYSSATLVAEPVLGNTCNVSPSTPIHRATSAPAKWSSTPSFLIPPRITLSQPPRIDAAPARSTSFSSAPASCPARAPATRSPTNQLLLHAMSALTVLVSTNPTGCPLVVTVDLSLHQLLSHLTTVTIALNELLALPVAQAAGSALMAKMARLADTQVTVLSAALALLSRSRVASSAGVGAVSGACGATRRCMDQEATNRTAALAPTLVPTENVPVQAAAPATAPPMARVASGSPVGDGLGSRQLETARVVSRAASAPPVDGSIDARQPFTTPIAHLTMISAAPSAQRSRSRSSTESDTRSRVRSRSTSLSPSPTQLPRHYRLFYPPQPSVEVPLPEIEHLCSNPTKGPGNEPSTLALDVDPIHCFIVAERAHQVDTTDNTSRISAALTHSAVARSTTGTVPATPPRAASTSSSSVILRPASTRSSSVKPSSLPKPISGSSTHAPPTSVARHPRSKSTPERVLPHRSSTVNTVPVCLESAAIDYRASLLKAPRRVPSQPGVAGSQRSSVFGDAPPLTKSRVPSRVLPRVSCAAPFSSIGRNAAGGRGVQVMAS</sequence>
<evidence type="ECO:0000256" key="1">
    <source>
        <dbReference type="SAM" id="MobiDB-lite"/>
    </source>
</evidence>
<feature type="compositionally biased region" description="Low complexity" evidence="1">
    <location>
        <begin position="399"/>
        <end position="437"/>
    </location>
</feature>
<evidence type="ECO:0000313" key="3">
    <source>
        <dbReference type="Proteomes" id="UP000054350"/>
    </source>
</evidence>
<protein>
    <submittedName>
        <fullName evidence="2">Uncharacterized protein</fullName>
    </submittedName>
</protein>
<dbReference type="Proteomes" id="UP000054350">
    <property type="component" value="Unassembled WGS sequence"/>
</dbReference>
<feature type="region of interest" description="Disordered" evidence="1">
    <location>
        <begin position="279"/>
        <end position="318"/>
    </location>
</feature>
<gene>
    <name evidence="2" type="ORF">AMAG_18188</name>
</gene>
<feature type="region of interest" description="Disordered" evidence="1">
    <location>
        <begin position="218"/>
        <end position="240"/>
    </location>
</feature>
<feature type="compositionally biased region" description="Low complexity" evidence="1">
    <location>
        <begin position="218"/>
        <end position="230"/>
    </location>
</feature>
<dbReference type="EMBL" id="GG745334">
    <property type="protein sequence ID" value="KNE59493.1"/>
    <property type="molecule type" value="Genomic_DNA"/>
</dbReference>
<feature type="region of interest" description="Disordered" evidence="1">
    <location>
        <begin position="493"/>
        <end position="520"/>
    </location>
</feature>
<dbReference type="VEuPathDB" id="FungiDB:AMAG_18188"/>
<organism evidence="2 3">
    <name type="scientific">Allomyces macrogynus (strain ATCC 38327)</name>
    <name type="common">Allomyces javanicus var. macrogynus</name>
    <dbReference type="NCBI Taxonomy" id="578462"/>
    <lineage>
        <taxon>Eukaryota</taxon>
        <taxon>Fungi</taxon>
        <taxon>Fungi incertae sedis</taxon>
        <taxon>Blastocladiomycota</taxon>
        <taxon>Blastocladiomycetes</taxon>
        <taxon>Blastocladiales</taxon>
        <taxon>Blastocladiaceae</taxon>
        <taxon>Allomyces</taxon>
    </lineage>
</organism>
<feature type="compositionally biased region" description="Low complexity" evidence="1">
    <location>
        <begin position="280"/>
        <end position="291"/>
    </location>
</feature>
<feature type="region of interest" description="Disordered" evidence="1">
    <location>
        <begin position="58"/>
        <end position="77"/>
    </location>
</feature>
<reference evidence="2 3" key="1">
    <citation type="submission" date="2009-11" db="EMBL/GenBank/DDBJ databases">
        <title>Annotation of Allomyces macrogynus ATCC 38327.</title>
        <authorList>
            <consortium name="The Broad Institute Genome Sequencing Platform"/>
            <person name="Russ C."/>
            <person name="Cuomo C."/>
            <person name="Burger G."/>
            <person name="Gray M.W."/>
            <person name="Holland P.W.H."/>
            <person name="King N."/>
            <person name="Lang F.B.F."/>
            <person name="Roger A.J."/>
            <person name="Ruiz-Trillo I."/>
            <person name="Young S.K."/>
            <person name="Zeng Q."/>
            <person name="Gargeya S."/>
            <person name="Fitzgerald M."/>
            <person name="Haas B."/>
            <person name="Abouelleil A."/>
            <person name="Alvarado L."/>
            <person name="Arachchi H.M."/>
            <person name="Berlin A."/>
            <person name="Chapman S.B."/>
            <person name="Gearin G."/>
            <person name="Goldberg J."/>
            <person name="Griggs A."/>
            <person name="Gujja S."/>
            <person name="Hansen M."/>
            <person name="Heiman D."/>
            <person name="Howarth C."/>
            <person name="Larimer J."/>
            <person name="Lui A."/>
            <person name="MacDonald P.J.P."/>
            <person name="McCowen C."/>
            <person name="Montmayeur A."/>
            <person name="Murphy C."/>
            <person name="Neiman D."/>
            <person name="Pearson M."/>
            <person name="Priest M."/>
            <person name="Roberts A."/>
            <person name="Saif S."/>
            <person name="Shea T."/>
            <person name="Sisk P."/>
            <person name="Stolte C."/>
            <person name="Sykes S."/>
            <person name="Wortman J."/>
            <person name="Nusbaum C."/>
            <person name="Birren B."/>
        </authorList>
    </citation>
    <scope>NUCLEOTIDE SEQUENCE [LARGE SCALE GENOMIC DNA]</scope>
    <source>
        <strain evidence="2 3">ATCC 38327</strain>
    </source>
</reference>
<dbReference type="AlphaFoldDB" id="A0A0L0SAB3"/>
<evidence type="ECO:0000313" key="2">
    <source>
        <dbReference type="EMBL" id="KNE59493.1"/>
    </source>
</evidence>
<proteinExistence type="predicted"/>
<dbReference type="OrthoDB" id="10580720at2759"/>
<name>A0A0L0SAB3_ALLM3</name>
<feature type="region of interest" description="Disordered" evidence="1">
    <location>
        <begin position="393"/>
        <end position="467"/>
    </location>
</feature>
<accession>A0A0L0SAB3</accession>
<keyword evidence="3" id="KW-1185">Reference proteome</keyword>